<evidence type="ECO:0000256" key="5">
    <source>
        <dbReference type="ARBA" id="ARBA00022763"/>
    </source>
</evidence>
<dbReference type="CDD" id="cd03241">
    <property type="entry name" value="ABC_RecN"/>
    <property type="match status" value="2"/>
</dbReference>
<dbReference type="EMBL" id="PIQG01000002">
    <property type="protein sequence ID" value="RUO78235.1"/>
    <property type="molecule type" value="Genomic_DNA"/>
</dbReference>
<dbReference type="OrthoDB" id="9806954at2"/>
<dbReference type="GO" id="GO:0005524">
    <property type="term" value="F:ATP binding"/>
    <property type="evidence" value="ECO:0007669"/>
    <property type="project" value="UniProtKB-KW"/>
</dbReference>
<proteinExistence type="inferred from homology"/>
<dbReference type="AlphaFoldDB" id="A0A432ZJN0"/>
<sequence>MLTHLQIRNLAVVRNLDTDFSAGMTAITGETGAGKSIALDALGLCLGDRADADLVRAGQSKAEVIAEFELTPTSPALQWLEQQELSDENHPHTCIIRRTITQEGRSRAWINGAVATVTQLRELAPFLVNIHGQHEHQLLNRAEYQQRILDAYAGHSQLLQQVTEHYQHWRKLHQQQKQWQQQQEEFAARRELLEYQVQELDEFGLSEGEFEQLDHEFKRAANTAGLKEDAEFALNVLFEVEHNSAHGLVQAALSRLENQLDNDPQLADTVKLLSDAKVQIDEACRDLRHYYDNLDVDPATLAQIEQRVSQAVKLAKKHQVEAAMLPQKHQQLSEELAQLSATESDLSALEQSIQQANQAYRQAAAELSKSRQQAAAKLAKAITASMQQLSMPHGQFAIEVEHHAQQPATAMGTDTIQFLVSANPGQPLQALAKTASGGELSRISLAIQVITANQLTTPTLMFDEVDVGVSGATAATVGKLLRQLGQQAQVICVTHLPQVAACAHQQLQVAKVTDGRSTETSMIALTEAERVLEIARLLGGDKVTESAKANAAELLAHSD</sequence>
<evidence type="ECO:0000313" key="12">
    <source>
        <dbReference type="EMBL" id="RUO78235.1"/>
    </source>
</evidence>
<feature type="coiled-coil region" evidence="10">
    <location>
        <begin position="301"/>
        <end position="377"/>
    </location>
</feature>
<dbReference type="FunFam" id="3.40.50.300:FF:000356">
    <property type="entry name" value="DNA repair protein RecN"/>
    <property type="match status" value="1"/>
</dbReference>
<keyword evidence="7 9" id="KW-0234">DNA repair</keyword>
<evidence type="ECO:0000313" key="13">
    <source>
        <dbReference type="Proteomes" id="UP000288279"/>
    </source>
</evidence>
<dbReference type="InterPro" id="IPR004604">
    <property type="entry name" value="DNA_recomb/repair_RecN"/>
</dbReference>
<organism evidence="12 13">
    <name type="scientific">Pseudidiomarina taiwanensis</name>
    <dbReference type="NCBI Taxonomy" id="337250"/>
    <lineage>
        <taxon>Bacteria</taxon>
        <taxon>Pseudomonadati</taxon>
        <taxon>Pseudomonadota</taxon>
        <taxon>Gammaproteobacteria</taxon>
        <taxon>Alteromonadales</taxon>
        <taxon>Idiomarinaceae</taxon>
        <taxon>Pseudidiomarina</taxon>
    </lineage>
</organism>
<dbReference type="PIRSF" id="PIRSF003128">
    <property type="entry name" value="RecN"/>
    <property type="match status" value="1"/>
</dbReference>
<dbReference type="PANTHER" id="PTHR11059:SF0">
    <property type="entry name" value="DNA REPAIR PROTEIN RECN"/>
    <property type="match status" value="1"/>
</dbReference>
<dbReference type="Gene3D" id="3.40.50.300">
    <property type="entry name" value="P-loop containing nucleotide triphosphate hydrolases"/>
    <property type="match status" value="2"/>
</dbReference>
<dbReference type="FunFam" id="3.40.50.300:FF:000319">
    <property type="entry name" value="DNA repair protein RecN"/>
    <property type="match status" value="1"/>
</dbReference>
<evidence type="ECO:0000256" key="3">
    <source>
        <dbReference type="ARBA" id="ARBA00021315"/>
    </source>
</evidence>
<feature type="domain" description="RecF/RecN/SMC N-terminal" evidence="11">
    <location>
        <begin position="2"/>
        <end position="517"/>
    </location>
</feature>
<evidence type="ECO:0000256" key="9">
    <source>
        <dbReference type="PIRNR" id="PIRNR003128"/>
    </source>
</evidence>
<dbReference type="GO" id="GO:0043590">
    <property type="term" value="C:bacterial nucleoid"/>
    <property type="evidence" value="ECO:0007669"/>
    <property type="project" value="TreeGrafter"/>
</dbReference>
<dbReference type="GO" id="GO:0009432">
    <property type="term" value="P:SOS response"/>
    <property type="evidence" value="ECO:0007669"/>
    <property type="project" value="UniProtKB-ARBA"/>
</dbReference>
<keyword evidence="6" id="KW-0067">ATP-binding</keyword>
<evidence type="ECO:0000256" key="7">
    <source>
        <dbReference type="ARBA" id="ARBA00023204"/>
    </source>
</evidence>
<dbReference type="GO" id="GO:0006310">
    <property type="term" value="P:DNA recombination"/>
    <property type="evidence" value="ECO:0007669"/>
    <property type="project" value="InterPro"/>
</dbReference>
<dbReference type="SUPFAM" id="SSF52540">
    <property type="entry name" value="P-loop containing nucleoside triphosphate hydrolases"/>
    <property type="match status" value="1"/>
</dbReference>
<dbReference type="Pfam" id="PF02463">
    <property type="entry name" value="SMC_N"/>
    <property type="match status" value="1"/>
</dbReference>
<comment type="caution">
    <text evidence="12">The sequence shown here is derived from an EMBL/GenBank/DDBJ whole genome shotgun (WGS) entry which is preliminary data.</text>
</comment>
<keyword evidence="13" id="KW-1185">Reference proteome</keyword>
<keyword evidence="4" id="KW-0547">Nucleotide-binding</keyword>
<reference evidence="12 13" key="1">
    <citation type="journal article" date="2011" name="Front. Microbiol.">
        <title>Genomic signatures of strain selection and enhancement in Bacillus atrophaeus var. globigii, a historical biowarfare simulant.</title>
        <authorList>
            <person name="Gibbons H.S."/>
            <person name="Broomall S.M."/>
            <person name="McNew L.A."/>
            <person name="Daligault H."/>
            <person name="Chapman C."/>
            <person name="Bruce D."/>
            <person name="Karavis M."/>
            <person name="Krepps M."/>
            <person name="McGregor P.A."/>
            <person name="Hong C."/>
            <person name="Park K.H."/>
            <person name="Akmal A."/>
            <person name="Feldman A."/>
            <person name="Lin J.S."/>
            <person name="Chang W.E."/>
            <person name="Higgs B.W."/>
            <person name="Demirev P."/>
            <person name="Lindquist J."/>
            <person name="Liem A."/>
            <person name="Fochler E."/>
            <person name="Read T.D."/>
            <person name="Tapia R."/>
            <person name="Johnson S."/>
            <person name="Bishop-Lilly K.A."/>
            <person name="Detter C."/>
            <person name="Han C."/>
            <person name="Sozhamannan S."/>
            <person name="Rosenzweig C.N."/>
            <person name="Skowronski E.W."/>
        </authorList>
    </citation>
    <scope>NUCLEOTIDE SEQUENCE [LARGE SCALE GENOMIC DNA]</scope>
    <source>
        <strain evidence="12 13">PIT1</strain>
    </source>
</reference>
<dbReference type="InterPro" id="IPR027417">
    <property type="entry name" value="P-loop_NTPase"/>
</dbReference>
<evidence type="ECO:0000256" key="8">
    <source>
        <dbReference type="ARBA" id="ARBA00033408"/>
    </source>
</evidence>
<evidence type="ECO:0000256" key="6">
    <source>
        <dbReference type="ARBA" id="ARBA00022840"/>
    </source>
</evidence>
<evidence type="ECO:0000256" key="2">
    <source>
        <dbReference type="ARBA" id="ARBA00009441"/>
    </source>
</evidence>
<keyword evidence="5 9" id="KW-0227">DNA damage</keyword>
<comment type="similarity">
    <text evidence="2 9">Belongs to the RecN family.</text>
</comment>
<evidence type="ECO:0000259" key="11">
    <source>
        <dbReference type="Pfam" id="PF02463"/>
    </source>
</evidence>
<name>A0A432ZJN0_9GAMM</name>
<dbReference type="NCBIfam" id="NF008121">
    <property type="entry name" value="PRK10869.1"/>
    <property type="match status" value="1"/>
</dbReference>
<comment type="function">
    <text evidence="1 9">May be involved in recombinational repair of damaged DNA.</text>
</comment>
<evidence type="ECO:0000256" key="10">
    <source>
        <dbReference type="SAM" id="Coils"/>
    </source>
</evidence>
<dbReference type="PANTHER" id="PTHR11059">
    <property type="entry name" value="DNA REPAIR PROTEIN RECN"/>
    <property type="match status" value="1"/>
</dbReference>
<dbReference type="NCBIfam" id="TIGR00634">
    <property type="entry name" value="recN"/>
    <property type="match status" value="1"/>
</dbReference>
<gene>
    <name evidence="12" type="ORF">CWI83_04150</name>
</gene>
<evidence type="ECO:0000256" key="4">
    <source>
        <dbReference type="ARBA" id="ARBA00022741"/>
    </source>
</evidence>
<dbReference type="InterPro" id="IPR003395">
    <property type="entry name" value="RecF/RecN/SMC_N"/>
</dbReference>
<accession>A0A432ZJN0</accession>
<dbReference type="RefSeq" id="WP_126826163.1">
    <property type="nucleotide sequence ID" value="NZ_PIQG01000002.1"/>
</dbReference>
<dbReference type="GO" id="GO:0006281">
    <property type="term" value="P:DNA repair"/>
    <property type="evidence" value="ECO:0007669"/>
    <property type="project" value="UniProtKB-KW"/>
</dbReference>
<evidence type="ECO:0000256" key="1">
    <source>
        <dbReference type="ARBA" id="ARBA00003618"/>
    </source>
</evidence>
<protein>
    <recommendedName>
        <fullName evidence="3 9">DNA repair protein RecN</fullName>
    </recommendedName>
    <alternativeName>
        <fullName evidence="8 9">Recombination protein N</fullName>
    </alternativeName>
</protein>
<keyword evidence="10" id="KW-0175">Coiled coil</keyword>
<dbReference type="Proteomes" id="UP000288279">
    <property type="component" value="Unassembled WGS sequence"/>
</dbReference>